<organism evidence="7 8">
    <name type="scientific">Roseicyclus persicicus</name>
    <dbReference type="NCBI Taxonomy" id="2650661"/>
    <lineage>
        <taxon>Bacteria</taxon>
        <taxon>Pseudomonadati</taxon>
        <taxon>Pseudomonadota</taxon>
        <taxon>Alphaproteobacteria</taxon>
        <taxon>Rhodobacterales</taxon>
        <taxon>Roseobacteraceae</taxon>
        <taxon>Roseicyclus</taxon>
    </lineage>
</organism>
<feature type="transmembrane region" description="Helical" evidence="5">
    <location>
        <begin position="158"/>
        <end position="180"/>
    </location>
</feature>
<name>A0A7X6JWU9_9RHOB</name>
<protein>
    <submittedName>
        <fullName evidence="7">NnrU family protein</fullName>
    </submittedName>
</protein>
<keyword evidence="3 5" id="KW-1133">Transmembrane helix</keyword>
<dbReference type="Proteomes" id="UP000526408">
    <property type="component" value="Unassembled WGS sequence"/>
</dbReference>
<comment type="subcellular location">
    <subcellularLocation>
        <location evidence="1">Membrane</location>
        <topology evidence="1">Multi-pass membrane protein</topology>
    </subcellularLocation>
</comment>
<feature type="transmembrane region" description="Helical" evidence="5">
    <location>
        <begin position="67"/>
        <end position="89"/>
    </location>
</feature>
<evidence type="ECO:0000313" key="8">
    <source>
        <dbReference type="Proteomes" id="UP000526408"/>
    </source>
</evidence>
<feature type="transmembrane region" description="Helical" evidence="5">
    <location>
        <begin position="6"/>
        <end position="24"/>
    </location>
</feature>
<feature type="transmembrane region" description="Helical" evidence="5">
    <location>
        <begin position="110"/>
        <end position="138"/>
    </location>
</feature>
<evidence type="ECO:0000256" key="4">
    <source>
        <dbReference type="ARBA" id="ARBA00023136"/>
    </source>
</evidence>
<feature type="transmembrane region" description="Helical" evidence="5">
    <location>
        <begin position="36"/>
        <end position="55"/>
    </location>
</feature>
<gene>
    <name evidence="7" type="ORF">HCU73_05745</name>
</gene>
<reference evidence="7 8" key="1">
    <citation type="submission" date="2020-04" db="EMBL/GenBank/DDBJ databases">
        <authorList>
            <person name="Yoon J."/>
        </authorList>
    </citation>
    <scope>NUCLEOTIDE SEQUENCE [LARGE SCALE GENOMIC DNA]</scope>
    <source>
        <strain evidence="7 8">KMU-115</strain>
    </source>
</reference>
<feature type="domain" description="NnrU" evidence="6">
    <location>
        <begin position="6"/>
        <end position="179"/>
    </location>
</feature>
<dbReference type="EMBL" id="JAAZQQ010000002">
    <property type="protein sequence ID" value="NKX44085.1"/>
    <property type="molecule type" value="Genomic_DNA"/>
</dbReference>
<evidence type="ECO:0000256" key="1">
    <source>
        <dbReference type="ARBA" id="ARBA00004141"/>
    </source>
</evidence>
<dbReference type="AlphaFoldDB" id="A0A7X6JWU9"/>
<accession>A0A7X6JWU9</accession>
<keyword evidence="8" id="KW-1185">Reference proteome</keyword>
<evidence type="ECO:0000256" key="5">
    <source>
        <dbReference type="SAM" id="Phobius"/>
    </source>
</evidence>
<evidence type="ECO:0000256" key="2">
    <source>
        <dbReference type="ARBA" id="ARBA00022692"/>
    </source>
</evidence>
<proteinExistence type="predicted"/>
<dbReference type="GO" id="GO:0016020">
    <property type="term" value="C:membrane"/>
    <property type="evidence" value="ECO:0007669"/>
    <property type="project" value="UniProtKB-SubCell"/>
</dbReference>
<evidence type="ECO:0000259" key="6">
    <source>
        <dbReference type="Pfam" id="PF07298"/>
    </source>
</evidence>
<evidence type="ECO:0000313" key="7">
    <source>
        <dbReference type="EMBL" id="NKX44085.1"/>
    </source>
</evidence>
<dbReference type="Pfam" id="PF07298">
    <property type="entry name" value="NnrU"/>
    <property type="match status" value="1"/>
</dbReference>
<sequence length="185" mass="20000">MMGYILLILGIALFVGGHWFKRLAPAKRAAMGDKGKGLVALLMLAGLVLMVIGYRNAGFVNVWVPPAFMTHIANLLVLIGFWFFALSSIPGTLSAKVRHKQLTGVKSWAVAHLLVNGDLASILLFGAMLAWAVVSVILINRAEPTWTRPANASVKNDVIAFVVGAVIYGIVAAIHTWLGYYPFPM</sequence>
<dbReference type="InterPro" id="IPR009915">
    <property type="entry name" value="NnrU_dom"/>
</dbReference>
<comment type="caution">
    <text evidence="7">The sequence shown here is derived from an EMBL/GenBank/DDBJ whole genome shotgun (WGS) entry which is preliminary data.</text>
</comment>
<keyword evidence="4 5" id="KW-0472">Membrane</keyword>
<evidence type="ECO:0000256" key="3">
    <source>
        <dbReference type="ARBA" id="ARBA00022989"/>
    </source>
</evidence>
<keyword evidence="2 5" id="KW-0812">Transmembrane</keyword>